<reference evidence="3 4" key="1">
    <citation type="submission" date="2020-08" db="EMBL/GenBank/DDBJ databases">
        <title>Genomic Encyclopedia of Type Strains, Phase IV (KMG-IV): sequencing the most valuable type-strain genomes for metagenomic binning, comparative biology and taxonomic classification.</title>
        <authorList>
            <person name="Goeker M."/>
        </authorList>
    </citation>
    <scope>NUCLEOTIDE SEQUENCE [LARGE SCALE GENOMIC DNA]</scope>
    <source>
        <strain evidence="3 4">DSM 27057</strain>
    </source>
</reference>
<keyword evidence="4" id="KW-1185">Reference proteome</keyword>
<comment type="similarity">
    <text evidence="1">Belongs to the pseudomonas-type ThrB family.</text>
</comment>
<dbReference type="Proteomes" id="UP000548867">
    <property type="component" value="Unassembled WGS sequence"/>
</dbReference>
<dbReference type="EMBL" id="JACIDX010000002">
    <property type="protein sequence ID" value="MBB3953740.1"/>
    <property type="molecule type" value="Genomic_DNA"/>
</dbReference>
<dbReference type="GO" id="GO:0004413">
    <property type="term" value="F:homoserine kinase activity"/>
    <property type="evidence" value="ECO:0007669"/>
    <property type="project" value="TreeGrafter"/>
</dbReference>
<dbReference type="InterPro" id="IPR011009">
    <property type="entry name" value="Kinase-like_dom_sf"/>
</dbReference>
<evidence type="ECO:0000256" key="1">
    <source>
        <dbReference type="ARBA" id="ARBA00038240"/>
    </source>
</evidence>
<dbReference type="AlphaFoldDB" id="A0A7W6G564"/>
<dbReference type="InterPro" id="IPR050249">
    <property type="entry name" value="Pseudomonas-type_ThrB"/>
</dbReference>
<comment type="caution">
    <text evidence="3">The sequence shown here is derived from an EMBL/GenBank/DDBJ whole genome shotgun (WGS) entry which is preliminary data.</text>
</comment>
<evidence type="ECO:0000313" key="3">
    <source>
        <dbReference type="EMBL" id="MBB3953740.1"/>
    </source>
</evidence>
<keyword evidence="3" id="KW-0418">Kinase</keyword>
<accession>A0A7W6G564</accession>
<organism evidence="3 4">
    <name type="scientific">Novosphingobium sediminicola</name>
    <dbReference type="NCBI Taxonomy" id="563162"/>
    <lineage>
        <taxon>Bacteria</taxon>
        <taxon>Pseudomonadati</taxon>
        <taxon>Pseudomonadota</taxon>
        <taxon>Alphaproteobacteria</taxon>
        <taxon>Sphingomonadales</taxon>
        <taxon>Sphingomonadaceae</taxon>
        <taxon>Novosphingobium</taxon>
    </lineage>
</organism>
<name>A0A7W6G564_9SPHN</name>
<sequence length="363" mass="39326">MGTELEAPVWPAITPEEAGAVLGRFAQAGRLIALHWHSPRPFSAATLVEAEGGRFIFKRHHRDLRSLDALMQEHGFIAHLRAAGVNVPEVMAAEGCTAIARGEWTYELHRLSPGLDLYRERHSWTGFLSPDHASAAGRALARLHLAARDYAAPPRGTDPLIAGWTILPASDPMAAVQAYVTARPALARFLQDRPWREEMAGLLCAVPPGLAEQAPLWTHNDWHPSNLLWTPEGEVATIFDFGLATQSCALHDLATALERSAIPWLEMQDGAAIKGDVGAALGLITAYREMLPLSLAELDTLLALLPLVHVEFALSEVDYFAGLLNDPAQAAMAWDGYLIGHARWFASAAGQAFLADVRRGAGA</sequence>
<dbReference type="PANTHER" id="PTHR21064">
    <property type="entry name" value="AMINOGLYCOSIDE PHOSPHOTRANSFERASE DOMAIN-CONTAINING PROTEIN-RELATED"/>
    <property type="match status" value="1"/>
</dbReference>
<keyword evidence="3" id="KW-0808">Transferase</keyword>
<dbReference type="GO" id="GO:0009088">
    <property type="term" value="P:threonine biosynthetic process"/>
    <property type="evidence" value="ECO:0007669"/>
    <property type="project" value="TreeGrafter"/>
</dbReference>
<dbReference type="Gene3D" id="3.90.1200.10">
    <property type="match status" value="1"/>
</dbReference>
<dbReference type="Pfam" id="PF01636">
    <property type="entry name" value="APH"/>
    <property type="match status" value="1"/>
</dbReference>
<dbReference type="InterPro" id="IPR002575">
    <property type="entry name" value="Aminoglycoside_PTrfase"/>
</dbReference>
<evidence type="ECO:0000313" key="4">
    <source>
        <dbReference type="Proteomes" id="UP000548867"/>
    </source>
</evidence>
<dbReference type="SUPFAM" id="SSF56112">
    <property type="entry name" value="Protein kinase-like (PK-like)"/>
    <property type="match status" value="1"/>
</dbReference>
<evidence type="ECO:0000259" key="2">
    <source>
        <dbReference type="Pfam" id="PF01636"/>
    </source>
</evidence>
<dbReference type="PANTHER" id="PTHR21064:SF6">
    <property type="entry name" value="AMINOGLYCOSIDE PHOSPHOTRANSFERASE DOMAIN-CONTAINING PROTEIN"/>
    <property type="match status" value="1"/>
</dbReference>
<feature type="domain" description="Aminoglycoside phosphotransferase" evidence="2">
    <location>
        <begin position="47"/>
        <end position="290"/>
    </location>
</feature>
<gene>
    <name evidence="3" type="ORF">GGR38_000667</name>
</gene>
<protein>
    <submittedName>
        <fullName evidence="3">Ser/Thr protein kinase RdoA (MazF antagonist)</fullName>
    </submittedName>
</protein>
<proteinExistence type="inferred from homology"/>